<evidence type="ECO:0000313" key="2">
    <source>
        <dbReference type="Proteomes" id="UP000269396"/>
    </source>
</evidence>
<dbReference type="AlphaFoldDB" id="A0A3P8L3V4"/>
<keyword evidence="2" id="KW-1185">Reference proteome</keyword>
<dbReference type="EMBL" id="UZAL01053168">
    <property type="protein sequence ID" value="VDP88036.1"/>
    <property type="molecule type" value="Genomic_DNA"/>
</dbReference>
<name>A0A3P8L3V4_9TREM</name>
<sequence length="69" mass="7770">MNTTCIWCKSANICTTSNDEYVHVFEVNGCQKKLVEGVGIPSVLFETEYPRELLKNTDEISLNDEAKSI</sequence>
<organism evidence="1 2">
    <name type="scientific">Schistosoma mattheei</name>
    <dbReference type="NCBI Taxonomy" id="31246"/>
    <lineage>
        <taxon>Eukaryota</taxon>
        <taxon>Metazoa</taxon>
        <taxon>Spiralia</taxon>
        <taxon>Lophotrochozoa</taxon>
        <taxon>Platyhelminthes</taxon>
        <taxon>Trematoda</taxon>
        <taxon>Digenea</taxon>
        <taxon>Strigeidida</taxon>
        <taxon>Schistosomatoidea</taxon>
        <taxon>Schistosomatidae</taxon>
        <taxon>Schistosoma</taxon>
    </lineage>
</organism>
<reference evidence="1 2" key="1">
    <citation type="submission" date="2018-11" db="EMBL/GenBank/DDBJ databases">
        <authorList>
            <consortium name="Pathogen Informatics"/>
        </authorList>
    </citation>
    <scope>NUCLEOTIDE SEQUENCE [LARGE SCALE GENOMIC DNA]</scope>
    <source>
        <strain>Denwood</strain>
        <strain evidence="2">Zambia</strain>
    </source>
</reference>
<gene>
    <name evidence="1" type="ORF">SMTD_LOCUS22680</name>
</gene>
<dbReference type="Proteomes" id="UP000269396">
    <property type="component" value="Unassembled WGS sequence"/>
</dbReference>
<evidence type="ECO:0000313" key="1">
    <source>
        <dbReference type="EMBL" id="VDP88036.1"/>
    </source>
</evidence>
<protein>
    <submittedName>
        <fullName evidence="1">Uncharacterized protein</fullName>
    </submittedName>
</protein>
<proteinExistence type="predicted"/>
<accession>A0A3P8L3V4</accession>